<evidence type="ECO:0000313" key="3">
    <source>
        <dbReference type="Proteomes" id="UP000293854"/>
    </source>
</evidence>
<feature type="non-terminal residue" evidence="2">
    <location>
        <position position="77"/>
    </location>
</feature>
<dbReference type="RefSeq" id="WP_130135871.1">
    <property type="nucleotide sequence ID" value="NZ_RQTE01000464.1"/>
</dbReference>
<dbReference type="InterPro" id="IPR036388">
    <property type="entry name" value="WH-like_DNA-bd_sf"/>
</dbReference>
<dbReference type="Proteomes" id="UP000293854">
    <property type="component" value="Unassembled WGS sequence"/>
</dbReference>
<dbReference type="AlphaFoldDB" id="A0A4Q7CJP9"/>
<evidence type="ECO:0000313" key="2">
    <source>
        <dbReference type="EMBL" id="RZH99662.1"/>
    </source>
</evidence>
<accession>A0A4Q7CJP9</accession>
<proteinExistence type="predicted"/>
<organism evidence="2 3">
    <name type="scientific">Staphylococcus condimenti</name>
    <dbReference type="NCBI Taxonomy" id="70255"/>
    <lineage>
        <taxon>Bacteria</taxon>
        <taxon>Bacillati</taxon>
        <taxon>Bacillota</taxon>
        <taxon>Bacilli</taxon>
        <taxon>Bacillales</taxon>
        <taxon>Staphylococcaceae</taxon>
        <taxon>Staphylococcus</taxon>
    </lineage>
</organism>
<protein>
    <submittedName>
        <fullName evidence="2">HTH domain-containing protein</fullName>
    </submittedName>
</protein>
<reference evidence="2 3" key="1">
    <citation type="submission" date="2018-11" db="EMBL/GenBank/DDBJ databases">
        <title>Genomic profiling of Staphylococcus species from a Poultry farm system in KwaZulu-Natal, South Africa.</title>
        <authorList>
            <person name="Amoako D.G."/>
            <person name="Somboro A.M."/>
            <person name="Abia A.L.K."/>
            <person name="Bester L.A."/>
            <person name="Essack S.Y."/>
        </authorList>
    </citation>
    <scope>NUCLEOTIDE SEQUENCE [LARGE SCALE GENOMIC DNA]</scope>
    <source>
        <strain evidence="2 3">SA11</strain>
    </source>
</reference>
<sequence>MPLNQKHFKLVQILLKSNLPIDKAALELDISEKTITNYIKQINREFADIFSIRKRDSLLVLTIMDDQKFWDELNKGS</sequence>
<comment type="caution">
    <text evidence="2">The sequence shown here is derived from an EMBL/GenBank/DDBJ whole genome shotgun (WGS) entry which is preliminary data.</text>
</comment>
<dbReference type="Pfam" id="PF08279">
    <property type="entry name" value="HTH_11"/>
    <property type="match status" value="1"/>
</dbReference>
<dbReference type="Gene3D" id="1.10.10.10">
    <property type="entry name" value="Winged helix-like DNA-binding domain superfamily/Winged helix DNA-binding domain"/>
    <property type="match status" value="1"/>
</dbReference>
<dbReference type="EMBL" id="RQTE01000464">
    <property type="protein sequence ID" value="RZH99662.1"/>
    <property type="molecule type" value="Genomic_DNA"/>
</dbReference>
<evidence type="ECO:0000259" key="1">
    <source>
        <dbReference type="Pfam" id="PF08279"/>
    </source>
</evidence>
<name>A0A4Q7CJP9_9STAP</name>
<gene>
    <name evidence="2" type="ORF">EIG99_13565</name>
</gene>
<dbReference type="InterPro" id="IPR013196">
    <property type="entry name" value="HTH_11"/>
</dbReference>
<feature type="domain" description="Helix-turn-helix type 11" evidence="1">
    <location>
        <begin position="8"/>
        <end position="55"/>
    </location>
</feature>